<reference evidence="2 3" key="1">
    <citation type="submission" date="2015-10" db="EMBL/GenBank/DDBJ databases">
        <title>Draft genomes sequences of Candida glabrata isolates 1A, 1B, 2A, 2B, 3A and 3B.</title>
        <authorList>
            <person name="Haavelsrud O.E."/>
            <person name="Gaustad P."/>
        </authorList>
    </citation>
    <scope>NUCLEOTIDE SEQUENCE [LARGE SCALE GENOMIC DNA]</scope>
    <source>
        <strain evidence="2">910700640</strain>
    </source>
</reference>
<sequence length="531" mass="61769">MSLSVEDQRAEHMRKEAALVALQYAYDEEDKENHPLRETNGHFLNHPKTTIPHSTPLVKIDDFNSKYEKEIETLKDQLFSIKNLLGIEDPDSEHSDYELIETSIEKMKGQIENTLKENRMLKDQTVENASVTSSRISELETKMNELTAQNQTQNELIQSLKKDNQLKEEELQQSSKAAEQLTLELDTSKEEIKNLTNERMSNREYIKTFILFGRPIGEIITDCLDSSINVLDDSIKKTHADIVSFKTNQDINYTSIQSKAVERLDEIKAILSQLPQQIKDNENLNSEKLNELVSKYNEQNLETIEKVNNTNKISTGINNETLNLITQVNELKSEIEQLHSEVEQINNQQFNLQEILQEKEQLQKTVFELQLQLNTERESKMELQQLNDSKDNKLLSITGNTNNMLSFEKLKQLDNSFCKEEYVSLKISEIEDISLVQLQNMAKMICMYFRTPFDKLDIKLPLAAIQIIHERKILIHFANILNEYFMSKPLSMKKCTDSAYCEWQLSHNIFRIEHPLKIKLEELYTTILRST</sequence>
<evidence type="ECO:0000256" key="1">
    <source>
        <dbReference type="SAM" id="Coils"/>
    </source>
</evidence>
<dbReference type="InterPro" id="IPR021750">
    <property type="entry name" value="Sid4-like"/>
</dbReference>
<organism evidence="2 3">
    <name type="scientific">Candida glabrata</name>
    <name type="common">Yeast</name>
    <name type="synonym">Torulopsis glabrata</name>
    <dbReference type="NCBI Taxonomy" id="5478"/>
    <lineage>
        <taxon>Eukaryota</taxon>
        <taxon>Fungi</taxon>
        <taxon>Dikarya</taxon>
        <taxon>Ascomycota</taxon>
        <taxon>Saccharomycotina</taxon>
        <taxon>Saccharomycetes</taxon>
        <taxon>Saccharomycetales</taxon>
        <taxon>Saccharomycetaceae</taxon>
        <taxon>Nakaseomyces</taxon>
    </lineage>
</organism>
<comment type="caution">
    <text evidence="2">The sequence shown here is derived from an EMBL/GenBank/DDBJ whole genome shotgun (WGS) entry which is preliminary data.</text>
</comment>
<dbReference type="VEuPathDB" id="FungiDB:B1J91_J07348g"/>
<evidence type="ECO:0000313" key="3">
    <source>
        <dbReference type="Proteomes" id="UP000054886"/>
    </source>
</evidence>
<dbReference type="VEuPathDB" id="FungiDB:GVI51_J07205"/>
<dbReference type="Proteomes" id="UP000054886">
    <property type="component" value="Unassembled WGS sequence"/>
</dbReference>
<dbReference type="AlphaFoldDB" id="A0A0W0E750"/>
<dbReference type="VEuPathDB" id="FungiDB:GWK60_J07183"/>
<feature type="coiled-coil region" evidence="1">
    <location>
        <begin position="64"/>
        <end position="198"/>
    </location>
</feature>
<keyword evidence="1" id="KW-0175">Coiled coil</keyword>
<protein>
    <submittedName>
        <fullName evidence="2">Chaotic nuclear migration protein 67</fullName>
    </submittedName>
</protein>
<accession>A0A0W0E750</accession>
<name>A0A0W0E750_CANGB</name>
<feature type="coiled-coil region" evidence="1">
    <location>
        <begin position="279"/>
        <end position="379"/>
    </location>
</feature>
<dbReference type="EMBL" id="LLZZ01000043">
    <property type="protein sequence ID" value="KTB11031.1"/>
    <property type="molecule type" value="Genomic_DNA"/>
</dbReference>
<dbReference type="VEuPathDB" id="FungiDB:CAGL0J07348g"/>
<evidence type="ECO:0000313" key="2">
    <source>
        <dbReference type="EMBL" id="KTB11031.1"/>
    </source>
</evidence>
<proteinExistence type="predicted"/>
<dbReference type="Pfam" id="PF11778">
    <property type="entry name" value="SID"/>
    <property type="match status" value="1"/>
</dbReference>
<gene>
    <name evidence="2" type="ORF">AO440_003080</name>
</gene>